<dbReference type="EMBL" id="MT141349">
    <property type="protein sequence ID" value="QJA58976.1"/>
    <property type="molecule type" value="Genomic_DNA"/>
</dbReference>
<evidence type="ECO:0000313" key="2">
    <source>
        <dbReference type="EMBL" id="QJA50036.1"/>
    </source>
</evidence>
<accession>A0A6H1ZQ30</accession>
<sequence length="92" mass="10607">MPGSSNYNSEYDVQDEQFDPEGKGYDYSGAKEVGMRPTAGHWGSIGKNGLMLKGKKHKTWDLAVKAERDRNYKIIKRGKRYHSVPRHEETEY</sequence>
<name>A0A6H1ZQ30_9ZZZZ</name>
<reference evidence="2" key="1">
    <citation type="submission" date="2020-03" db="EMBL/GenBank/DDBJ databases">
        <title>The deep terrestrial virosphere.</title>
        <authorList>
            <person name="Holmfeldt K."/>
            <person name="Nilsson E."/>
            <person name="Simone D."/>
            <person name="Lopez-Fernandez M."/>
            <person name="Wu X."/>
            <person name="de Brujin I."/>
            <person name="Lundin D."/>
            <person name="Andersson A."/>
            <person name="Bertilsson S."/>
            <person name="Dopson M."/>
        </authorList>
    </citation>
    <scope>NUCLEOTIDE SEQUENCE</scope>
    <source>
        <strain evidence="3">MM415B01378</strain>
        <strain evidence="2">TM448A01569</strain>
    </source>
</reference>
<feature type="region of interest" description="Disordered" evidence="1">
    <location>
        <begin position="1"/>
        <end position="30"/>
    </location>
</feature>
<evidence type="ECO:0000256" key="1">
    <source>
        <dbReference type="SAM" id="MobiDB-lite"/>
    </source>
</evidence>
<organism evidence="2">
    <name type="scientific">viral metagenome</name>
    <dbReference type="NCBI Taxonomy" id="1070528"/>
    <lineage>
        <taxon>unclassified sequences</taxon>
        <taxon>metagenomes</taxon>
        <taxon>organismal metagenomes</taxon>
    </lineage>
</organism>
<protein>
    <submittedName>
        <fullName evidence="2">Uncharacterized protein</fullName>
    </submittedName>
</protein>
<dbReference type="AlphaFoldDB" id="A0A6H1ZQ30"/>
<dbReference type="EMBL" id="MT144170">
    <property type="protein sequence ID" value="QJA50036.1"/>
    <property type="molecule type" value="Genomic_DNA"/>
</dbReference>
<gene>
    <name evidence="3" type="ORF">MM415B01378_0006</name>
    <name evidence="2" type="ORF">TM448A01569_0001</name>
</gene>
<feature type="non-terminal residue" evidence="2">
    <location>
        <position position="1"/>
    </location>
</feature>
<feature type="compositionally biased region" description="Polar residues" evidence="1">
    <location>
        <begin position="1"/>
        <end position="11"/>
    </location>
</feature>
<evidence type="ECO:0000313" key="3">
    <source>
        <dbReference type="EMBL" id="QJA58976.1"/>
    </source>
</evidence>
<proteinExistence type="predicted"/>